<accession>A0A425CBH2</accession>
<proteinExistence type="predicted"/>
<evidence type="ECO:0000313" key="1">
    <source>
        <dbReference type="EMBL" id="RQM14352.1"/>
    </source>
</evidence>
<gene>
    <name evidence="1" type="ORF">DD237_005874</name>
</gene>
<organism evidence="1 2">
    <name type="scientific">Peronospora effusa</name>
    <dbReference type="NCBI Taxonomy" id="542832"/>
    <lineage>
        <taxon>Eukaryota</taxon>
        <taxon>Sar</taxon>
        <taxon>Stramenopiles</taxon>
        <taxon>Oomycota</taxon>
        <taxon>Peronosporomycetes</taxon>
        <taxon>Peronosporales</taxon>
        <taxon>Peronosporaceae</taxon>
        <taxon>Peronospora</taxon>
    </lineage>
</organism>
<sequence>MDVWLKQKYSGDDVFKRLELKEAGILVFDSPLWDTWISYMVKKANSDKSQAKNGNKAISKTKLAVQVLMAHYDGDVLRNWLSTAKSKIGNKRAGYIERSFNQILKEGEAPVTRKRQRNEGKAPAP</sequence>
<dbReference type="Proteomes" id="UP000286097">
    <property type="component" value="Unassembled WGS sequence"/>
</dbReference>
<dbReference type="VEuPathDB" id="FungiDB:DD237_005874"/>
<dbReference type="EMBL" id="QKXF01000207">
    <property type="protein sequence ID" value="RQM14352.1"/>
    <property type="molecule type" value="Genomic_DNA"/>
</dbReference>
<name>A0A425CBH2_9STRA</name>
<reference evidence="1 2" key="1">
    <citation type="submission" date="2018-06" db="EMBL/GenBank/DDBJ databases">
        <title>Comparative genomics of downy mildews reveals potential adaptations to biotrophy.</title>
        <authorList>
            <person name="Fletcher K."/>
            <person name="Klosterman S.J."/>
            <person name="Derevnina L."/>
            <person name="Martin F."/>
            <person name="Koike S."/>
            <person name="Reyes Chin-Wo S."/>
            <person name="Mou B."/>
            <person name="Michelmore R."/>
        </authorList>
    </citation>
    <scope>NUCLEOTIDE SEQUENCE [LARGE SCALE GENOMIC DNA]</scope>
    <source>
        <strain evidence="1 2">R13</strain>
    </source>
</reference>
<protein>
    <submittedName>
        <fullName evidence="1">Uncharacterized protein</fullName>
    </submittedName>
</protein>
<evidence type="ECO:0000313" key="2">
    <source>
        <dbReference type="Proteomes" id="UP000286097"/>
    </source>
</evidence>
<comment type="caution">
    <text evidence="1">The sequence shown here is derived from an EMBL/GenBank/DDBJ whole genome shotgun (WGS) entry which is preliminary data.</text>
</comment>
<dbReference type="AlphaFoldDB" id="A0A425CBH2"/>